<dbReference type="Proteomes" id="UP001153737">
    <property type="component" value="Chromosome 9"/>
</dbReference>
<feature type="region of interest" description="Disordered" evidence="1">
    <location>
        <begin position="1"/>
        <end position="177"/>
    </location>
</feature>
<dbReference type="OrthoDB" id="6372019at2759"/>
<dbReference type="InterPro" id="IPR031945">
    <property type="entry name" value="DUF4775"/>
</dbReference>
<protein>
    <submittedName>
        <fullName evidence="2">Uncharacterized protein</fullName>
    </submittedName>
</protein>
<feature type="compositionally biased region" description="Basic and acidic residues" evidence="1">
    <location>
        <begin position="146"/>
        <end position="162"/>
    </location>
</feature>
<feature type="compositionally biased region" description="Polar residues" evidence="1">
    <location>
        <begin position="7"/>
        <end position="17"/>
    </location>
</feature>
<feature type="compositionally biased region" description="Basic and acidic residues" evidence="1">
    <location>
        <begin position="36"/>
        <end position="58"/>
    </location>
</feature>
<reference evidence="2" key="2">
    <citation type="submission" date="2022-10" db="EMBL/GenBank/DDBJ databases">
        <authorList>
            <consortium name="ENA_rothamsted_submissions"/>
            <consortium name="culmorum"/>
            <person name="King R."/>
        </authorList>
    </citation>
    <scope>NUCLEOTIDE SEQUENCE</scope>
</reference>
<reference evidence="2" key="1">
    <citation type="submission" date="2022-01" db="EMBL/GenBank/DDBJ databases">
        <authorList>
            <person name="King R."/>
        </authorList>
    </citation>
    <scope>NUCLEOTIDE SEQUENCE</scope>
</reference>
<accession>A0A9N9SMW0</accession>
<sequence>MSEVEAINTNNSVSEENIQNDKPPKGKKSKSPRLSTIERAREESEALTKDLVPEVEGRRRTRSAAKGVPATPPPPPKKEKKSNAGKSRGRPKKGAEESNDSQESETSVNENEDQPKSNEEAKTEVESDAANSPDAKEETGNNNAEAPKEAVETTENGAKEDSVDAPASETENKEEESKSIALYMSIISLMRNSIIIVMGLKKGYVTNFNIIIKLLIWVLM</sequence>
<name>A0A9N9SMW0_PHACE</name>
<dbReference type="Pfam" id="PF16001">
    <property type="entry name" value="DUF4775"/>
    <property type="match status" value="1"/>
</dbReference>
<dbReference type="AlphaFoldDB" id="A0A9N9SMW0"/>
<evidence type="ECO:0000313" key="2">
    <source>
        <dbReference type="EMBL" id="CAG9825588.1"/>
    </source>
</evidence>
<evidence type="ECO:0000313" key="3">
    <source>
        <dbReference type="Proteomes" id="UP001153737"/>
    </source>
</evidence>
<dbReference type="EMBL" id="OU896715">
    <property type="protein sequence ID" value="CAG9825588.1"/>
    <property type="molecule type" value="Genomic_DNA"/>
</dbReference>
<evidence type="ECO:0000256" key="1">
    <source>
        <dbReference type="SAM" id="MobiDB-lite"/>
    </source>
</evidence>
<feature type="compositionally biased region" description="Basic and acidic residues" evidence="1">
    <location>
        <begin position="113"/>
        <end position="125"/>
    </location>
</feature>
<keyword evidence="3" id="KW-1185">Reference proteome</keyword>
<organism evidence="2 3">
    <name type="scientific">Phaedon cochleariae</name>
    <name type="common">Mustard beetle</name>
    <dbReference type="NCBI Taxonomy" id="80249"/>
    <lineage>
        <taxon>Eukaryota</taxon>
        <taxon>Metazoa</taxon>
        <taxon>Ecdysozoa</taxon>
        <taxon>Arthropoda</taxon>
        <taxon>Hexapoda</taxon>
        <taxon>Insecta</taxon>
        <taxon>Pterygota</taxon>
        <taxon>Neoptera</taxon>
        <taxon>Endopterygota</taxon>
        <taxon>Coleoptera</taxon>
        <taxon>Polyphaga</taxon>
        <taxon>Cucujiformia</taxon>
        <taxon>Chrysomeloidea</taxon>
        <taxon>Chrysomelidae</taxon>
        <taxon>Chrysomelinae</taxon>
        <taxon>Chrysomelini</taxon>
        <taxon>Phaedon</taxon>
    </lineage>
</organism>
<gene>
    <name evidence="2" type="ORF">PHAECO_LOCUS12770</name>
</gene>
<proteinExistence type="predicted"/>